<organism evidence="2 3">
    <name type="scientific">Pleionea litopenaei</name>
    <dbReference type="NCBI Taxonomy" id="3070815"/>
    <lineage>
        <taxon>Bacteria</taxon>
        <taxon>Pseudomonadati</taxon>
        <taxon>Pseudomonadota</taxon>
        <taxon>Gammaproteobacteria</taxon>
        <taxon>Oceanospirillales</taxon>
        <taxon>Pleioneaceae</taxon>
        <taxon>Pleionea</taxon>
    </lineage>
</organism>
<reference evidence="2 3" key="1">
    <citation type="submission" date="2023-08" db="EMBL/GenBank/DDBJ databases">
        <title>Pleionea litopenaei sp. nov., isolated from stomach of juvenile Litopenaeus vannamei.</title>
        <authorList>
            <person name="Rho A.M."/>
            <person name="Hwang C.Y."/>
        </authorList>
    </citation>
    <scope>NUCLEOTIDE SEQUENCE [LARGE SCALE GENOMIC DNA]</scope>
    <source>
        <strain evidence="2 3">HL-JVS1</strain>
    </source>
</reference>
<dbReference type="KEGG" id="plei:Q9312_03830"/>
<evidence type="ECO:0000259" key="1">
    <source>
        <dbReference type="Pfam" id="PF07238"/>
    </source>
</evidence>
<gene>
    <name evidence="2" type="ORF">Q9312_03830</name>
</gene>
<dbReference type="Gene3D" id="2.40.10.220">
    <property type="entry name" value="predicted glycosyltransferase like domains"/>
    <property type="match status" value="1"/>
</dbReference>
<dbReference type="InterPro" id="IPR009875">
    <property type="entry name" value="PilZ_domain"/>
</dbReference>
<feature type="domain" description="PilZ" evidence="1">
    <location>
        <begin position="73"/>
        <end position="169"/>
    </location>
</feature>
<dbReference type="Pfam" id="PF07238">
    <property type="entry name" value="PilZ"/>
    <property type="match status" value="1"/>
</dbReference>
<dbReference type="AlphaFoldDB" id="A0AA51RUV3"/>
<dbReference type="GO" id="GO:0035438">
    <property type="term" value="F:cyclic-di-GMP binding"/>
    <property type="evidence" value="ECO:0007669"/>
    <property type="project" value="InterPro"/>
</dbReference>
<evidence type="ECO:0000313" key="2">
    <source>
        <dbReference type="EMBL" id="WMS88051.1"/>
    </source>
</evidence>
<accession>A0AA51RUV3</accession>
<protein>
    <submittedName>
        <fullName evidence="2">PilZ domain-containing protein</fullName>
    </submittedName>
</protein>
<dbReference type="RefSeq" id="WP_309203241.1">
    <property type="nucleotide sequence ID" value="NZ_CP133548.1"/>
</dbReference>
<proteinExistence type="predicted"/>
<dbReference type="EMBL" id="CP133548">
    <property type="protein sequence ID" value="WMS88051.1"/>
    <property type="molecule type" value="Genomic_DNA"/>
</dbReference>
<sequence length="184" mass="21375">MVESEERRDFFRIEDTVTMQLAPVIAGDSGEPKLPDVFLTLNQLRRLDSENSQLLRLIQDKHRDVARYLSMQNEKFELLSQMLVKQLESSFSKYNVNISGSGLKLSLEQPAEIGSEWHLTILLYPDCFGFYTKGKVSQCDQEPETGNYQIAFEFTELKQHDQDELVKHITKMQSKQLRKERLGD</sequence>
<name>A0AA51RUV3_9GAMM</name>
<evidence type="ECO:0000313" key="3">
    <source>
        <dbReference type="Proteomes" id="UP001239782"/>
    </source>
</evidence>
<dbReference type="Proteomes" id="UP001239782">
    <property type="component" value="Chromosome"/>
</dbReference>
<keyword evidence="3" id="KW-1185">Reference proteome</keyword>